<proteinExistence type="inferred from homology"/>
<dbReference type="GO" id="GO:0022857">
    <property type="term" value="F:transmembrane transporter activity"/>
    <property type="evidence" value="ECO:0007669"/>
    <property type="project" value="UniProtKB-ARBA"/>
</dbReference>
<dbReference type="PANTHER" id="PTHR42798">
    <property type="entry name" value="LIPOPROTEIN-RELEASING SYSTEM ATP-BINDING PROTEIN LOLD"/>
    <property type="match status" value="1"/>
</dbReference>
<dbReference type="InterPro" id="IPR017911">
    <property type="entry name" value="MacB-like_ATP-bd"/>
</dbReference>
<evidence type="ECO:0000256" key="4">
    <source>
        <dbReference type="ARBA" id="ARBA00022967"/>
    </source>
</evidence>
<dbReference type="GO" id="GO:0098796">
    <property type="term" value="C:membrane protein complex"/>
    <property type="evidence" value="ECO:0007669"/>
    <property type="project" value="UniProtKB-ARBA"/>
</dbReference>
<accession>A0A3S9P0G2</accession>
<evidence type="ECO:0000256" key="3">
    <source>
        <dbReference type="ARBA" id="ARBA00022840"/>
    </source>
</evidence>
<dbReference type="RefSeq" id="WP_126612395.1">
    <property type="nucleotide sequence ID" value="NZ_CP034562.1"/>
</dbReference>
<evidence type="ECO:0000256" key="5">
    <source>
        <dbReference type="ARBA" id="ARBA00038388"/>
    </source>
</evidence>
<dbReference type="PROSITE" id="PS50893">
    <property type="entry name" value="ABC_TRANSPORTER_2"/>
    <property type="match status" value="1"/>
</dbReference>
<evidence type="ECO:0000313" key="7">
    <source>
        <dbReference type="EMBL" id="AZQ61671.1"/>
    </source>
</evidence>
<reference evidence="7 8" key="1">
    <citation type="submission" date="2018-12" db="EMBL/GenBank/DDBJ databases">
        <title>Flammeovirga pectinis sp. nov., isolated from the gut of the Korean scallop, Patinopecten yessoensis.</title>
        <authorList>
            <person name="Bae J.-W."/>
            <person name="Jeong Y.-S."/>
            <person name="Kang W."/>
        </authorList>
    </citation>
    <scope>NUCLEOTIDE SEQUENCE [LARGE SCALE GENOMIC DNA]</scope>
    <source>
        <strain evidence="7 8">L12M1</strain>
    </source>
</reference>
<dbReference type="GO" id="GO:0016887">
    <property type="term" value="F:ATP hydrolysis activity"/>
    <property type="evidence" value="ECO:0007669"/>
    <property type="project" value="InterPro"/>
</dbReference>
<dbReference type="OrthoDB" id="1114670at2"/>
<dbReference type="FunFam" id="3.40.50.300:FF:000032">
    <property type="entry name" value="Export ABC transporter ATP-binding protein"/>
    <property type="match status" value="1"/>
</dbReference>
<feature type="domain" description="ABC transporter" evidence="6">
    <location>
        <begin position="2"/>
        <end position="221"/>
    </location>
</feature>
<sequence length="223" mass="24560">MLKAQGIIKSYGKLNVLKGIDLEIKANEIVSIMGASGAGKSTLLQILGTLDLPNGGQVWIDNTEITSLSGDDLAKFRNEKIGFVFQFHNLLPEFTALENVCMPALIAGKQMSEVEEKGKKLMTLLNVGDRFEHKPTELSGGEQQRCAIARALINDPLIIFADEPSGNLDSNNAEGLHNLFLELRDTMNQTFVIVTHNHELAKMADRQLWISDGKMDLSDDIHS</sequence>
<keyword evidence="2" id="KW-0547">Nucleotide-binding</keyword>
<name>A0A3S9P0G2_9BACT</name>
<dbReference type="InterPro" id="IPR003439">
    <property type="entry name" value="ABC_transporter-like_ATP-bd"/>
</dbReference>
<keyword evidence="3 7" id="KW-0067">ATP-binding</keyword>
<dbReference type="GO" id="GO:0005524">
    <property type="term" value="F:ATP binding"/>
    <property type="evidence" value="ECO:0007669"/>
    <property type="project" value="UniProtKB-KW"/>
</dbReference>
<dbReference type="Gene3D" id="3.40.50.300">
    <property type="entry name" value="P-loop containing nucleotide triphosphate hydrolases"/>
    <property type="match status" value="1"/>
</dbReference>
<dbReference type="SMART" id="SM00382">
    <property type="entry name" value="AAA"/>
    <property type="match status" value="1"/>
</dbReference>
<keyword evidence="4" id="KW-1278">Translocase</keyword>
<dbReference type="SUPFAM" id="SSF52540">
    <property type="entry name" value="P-loop containing nucleoside triphosphate hydrolases"/>
    <property type="match status" value="1"/>
</dbReference>
<dbReference type="Pfam" id="PF00005">
    <property type="entry name" value="ABC_tran"/>
    <property type="match status" value="1"/>
</dbReference>
<dbReference type="Proteomes" id="UP000267268">
    <property type="component" value="Chromosome 1"/>
</dbReference>
<gene>
    <name evidence="7" type="ORF">EI427_05315</name>
</gene>
<keyword evidence="8" id="KW-1185">Reference proteome</keyword>
<dbReference type="CDD" id="cd03255">
    <property type="entry name" value="ABC_MJ0796_LolCDE_FtsE"/>
    <property type="match status" value="1"/>
</dbReference>
<organism evidence="7 8">
    <name type="scientific">Flammeovirga pectinis</name>
    <dbReference type="NCBI Taxonomy" id="2494373"/>
    <lineage>
        <taxon>Bacteria</taxon>
        <taxon>Pseudomonadati</taxon>
        <taxon>Bacteroidota</taxon>
        <taxon>Cytophagia</taxon>
        <taxon>Cytophagales</taxon>
        <taxon>Flammeovirgaceae</taxon>
        <taxon>Flammeovirga</taxon>
    </lineage>
</organism>
<dbReference type="InterPro" id="IPR027417">
    <property type="entry name" value="P-loop_NTPase"/>
</dbReference>
<evidence type="ECO:0000256" key="1">
    <source>
        <dbReference type="ARBA" id="ARBA00022448"/>
    </source>
</evidence>
<evidence type="ECO:0000313" key="8">
    <source>
        <dbReference type="Proteomes" id="UP000267268"/>
    </source>
</evidence>
<dbReference type="InterPro" id="IPR003593">
    <property type="entry name" value="AAA+_ATPase"/>
</dbReference>
<protein>
    <submittedName>
        <fullName evidence="7">ABC transporter ATP-binding protein</fullName>
    </submittedName>
</protein>
<evidence type="ECO:0000256" key="2">
    <source>
        <dbReference type="ARBA" id="ARBA00022741"/>
    </source>
</evidence>
<dbReference type="EMBL" id="CP034562">
    <property type="protein sequence ID" value="AZQ61671.1"/>
    <property type="molecule type" value="Genomic_DNA"/>
</dbReference>
<keyword evidence="1" id="KW-0813">Transport</keyword>
<evidence type="ECO:0000259" key="6">
    <source>
        <dbReference type="PROSITE" id="PS50893"/>
    </source>
</evidence>
<comment type="similarity">
    <text evidence="5">Belongs to the ABC transporter superfamily. Macrolide exporter (TC 3.A.1.122) family.</text>
</comment>
<dbReference type="KEGG" id="fll:EI427_05315"/>
<dbReference type="PANTHER" id="PTHR42798:SF7">
    <property type="entry name" value="ALPHA-D-RIBOSE 1-METHYLPHOSPHONATE 5-TRIPHOSPHATE SYNTHASE SUBUNIT PHNL"/>
    <property type="match status" value="1"/>
</dbReference>
<dbReference type="AlphaFoldDB" id="A0A3S9P0G2"/>